<proteinExistence type="predicted"/>
<sequence>MQHNVFAAIILVFLFLFLTVTARAQSTLGLTPVSLRALYQSTPTLGAWKQGTTGSGQPYVQFADRHNGLVIVSYFTAATVSAEEQVTTTTVSGPVEPFLGIFINNCDSLYPSESDNAWTDPVNHLRIVVEAKANVATMRFTALPD</sequence>
<dbReference type="Proteomes" id="UP000245999">
    <property type="component" value="Chromosome"/>
</dbReference>
<dbReference type="AlphaFoldDB" id="A0A2Z3GQF0"/>
<dbReference type="OrthoDB" id="9906134at2"/>
<protein>
    <submittedName>
        <fullName evidence="1">Uncharacterized protein</fullName>
    </submittedName>
</protein>
<dbReference type="EMBL" id="CP029145">
    <property type="protein sequence ID" value="AWM34661.1"/>
    <property type="molecule type" value="Genomic_DNA"/>
</dbReference>
<organism evidence="1 2">
    <name type="scientific">Hymenobacter nivis</name>
    <dbReference type="NCBI Taxonomy" id="1850093"/>
    <lineage>
        <taxon>Bacteria</taxon>
        <taxon>Pseudomonadati</taxon>
        <taxon>Bacteroidota</taxon>
        <taxon>Cytophagia</taxon>
        <taxon>Cytophagales</taxon>
        <taxon>Hymenobacteraceae</taxon>
        <taxon>Hymenobacter</taxon>
    </lineage>
</organism>
<accession>A0A2Z3GQF0</accession>
<evidence type="ECO:0000313" key="1">
    <source>
        <dbReference type="EMBL" id="AWM34661.1"/>
    </source>
</evidence>
<keyword evidence="2" id="KW-1185">Reference proteome</keyword>
<dbReference type="RefSeq" id="WP_109657693.1">
    <property type="nucleotide sequence ID" value="NZ_CP029145.1"/>
</dbReference>
<name>A0A2Z3GQF0_9BACT</name>
<reference evidence="2" key="1">
    <citation type="submission" date="2018-04" db="EMBL/GenBank/DDBJ databases">
        <title>Complete genome of Antarctic heterotrophic bacterium Hymenobacter nivis.</title>
        <authorList>
            <person name="Terashima M."/>
        </authorList>
    </citation>
    <scope>NUCLEOTIDE SEQUENCE [LARGE SCALE GENOMIC DNA]</scope>
    <source>
        <strain evidence="2">NBRC 111535</strain>
    </source>
</reference>
<gene>
    <name evidence="1" type="ORF">DDQ68_18890</name>
</gene>
<evidence type="ECO:0000313" key="2">
    <source>
        <dbReference type="Proteomes" id="UP000245999"/>
    </source>
</evidence>
<dbReference type="KEGG" id="hnv:DDQ68_18890"/>